<reference evidence="2" key="1">
    <citation type="journal article" date="2014" name="Stand. Genomic Sci.">
        <title>Genome sequence of the exopolysaccharide-producing Salipiger mucosus type strain (DSM 16094(T)), a moderately halophilic member of the Roseobacter clade.</title>
        <authorList>
            <person name="Riedel T."/>
            <person name="Spring S."/>
            <person name="Fiebig A."/>
            <person name="Petersen J."/>
            <person name="Kyrpides N.C."/>
            <person name="Goker M."/>
            <person name="Klenk H.P."/>
        </authorList>
    </citation>
    <scope>NUCLEOTIDE SEQUENCE [LARGE SCALE GENOMIC DNA]</scope>
    <source>
        <strain evidence="2">DSM 16094</strain>
    </source>
</reference>
<protein>
    <submittedName>
        <fullName evidence="1">Uncharacterized protein</fullName>
    </submittedName>
</protein>
<dbReference type="Proteomes" id="UP000015347">
    <property type="component" value="Unassembled WGS sequence"/>
</dbReference>
<evidence type="ECO:0000313" key="2">
    <source>
        <dbReference type="Proteomes" id="UP000015347"/>
    </source>
</evidence>
<organism evidence="1 2">
    <name type="scientific">Salipiger mucosus DSM 16094</name>
    <dbReference type="NCBI Taxonomy" id="1123237"/>
    <lineage>
        <taxon>Bacteria</taxon>
        <taxon>Pseudomonadati</taxon>
        <taxon>Pseudomonadota</taxon>
        <taxon>Alphaproteobacteria</taxon>
        <taxon>Rhodobacterales</taxon>
        <taxon>Roseobacteraceae</taxon>
        <taxon>Salipiger</taxon>
    </lineage>
</organism>
<dbReference type="AlphaFoldDB" id="S9QV77"/>
<dbReference type="HOGENOM" id="CLU_3205060_0_0_5"/>
<proteinExistence type="predicted"/>
<dbReference type="EMBL" id="APVH01000009">
    <property type="protein sequence ID" value="EPX85306.1"/>
    <property type="molecule type" value="Genomic_DNA"/>
</dbReference>
<gene>
    <name evidence="1" type="ORF">Salmuc_02685</name>
</gene>
<sequence>MECLCQTNRRLKGKLYGRSESLTGPPGRCPFEMRKIRHFAPSYAY</sequence>
<name>S9QV77_9RHOB</name>
<dbReference type="STRING" id="1123237.Salmuc_02685"/>
<comment type="caution">
    <text evidence="1">The sequence shown here is derived from an EMBL/GenBank/DDBJ whole genome shotgun (WGS) entry which is preliminary data.</text>
</comment>
<keyword evidence="2" id="KW-1185">Reference proteome</keyword>
<accession>S9QV77</accession>
<evidence type="ECO:0000313" key="1">
    <source>
        <dbReference type="EMBL" id="EPX85306.1"/>
    </source>
</evidence>